<protein>
    <submittedName>
        <fullName evidence="11">Response regulator receiver domain protein</fullName>
    </submittedName>
</protein>
<sequence length="248" mass="28585">MVITMVLFFIHIKIHTINLFFSIIIISKGGIMKILVVEDDRTIREGISEYLSEFNYTVLEAKDGKEALQKFGPSINLVILDIQIPFISGLEVLKEIRKTSSLPVLMLTAFNDEEYKIDAFTNLADGYMEKPFSLPVLKARIDSLIKKSYKDVELFEYKDTEVNFTSYTAKVDGKSIDVNAKELEILRCLLDNEGRALTRSQIIDSVWKETEEIPFDRVIDVYVKELRKKLKLDCIVTIRNVGYKLERI</sequence>
<dbReference type="Pfam" id="PF00072">
    <property type="entry name" value="Response_reg"/>
    <property type="match status" value="1"/>
</dbReference>
<dbReference type="InterPro" id="IPR011006">
    <property type="entry name" value="CheY-like_superfamily"/>
</dbReference>
<accession>E0NNL5</accession>
<dbReference type="GO" id="GO:0032993">
    <property type="term" value="C:protein-DNA complex"/>
    <property type="evidence" value="ECO:0007669"/>
    <property type="project" value="TreeGrafter"/>
</dbReference>
<dbReference type="PROSITE" id="PS51755">
    <property type="entry name" value="OMPR_PHOB"/>
    <property type="match status" value="1"/>
</dbReference>
<dbReference type="InterPro" id="IPR001789">
    <property type="entry name" value="Sig_transdc_resp-reg_receiver"/>
</dbReference>
<dbReference type="SMART" id="SM00448">
    <property type="entry name" value="REC"/>
    <property type="match status" value="1"/>
</dbReference>
<evidence type="ECO:0000256" key="6">
    <source>
        <dbReference type="PROSITE-ProRule" id="PRU00169"/>
    </source>
</evidence>
<dbReference type="GO" id="GO:0000976">
    <property type="term" value="F:transcription cis-regulatory region binding"/>
    <property type="evidence" value="ECO:0007669"/>
    <property type="project" value="TreeGrafter"/>
</dbReference>
<dbReference type="Gene3D" id="3.40.50.2300">
    <property type="match status" value="1"/>
</dbReference>
<evidence type="ECO:0000259" key="9">
    <source>
        <dbReference type="PROSITE" id="PS50110"/>
    </source>
</evidence>
<keyword evidence="8" id="KW-0472">Membrane</keyword>
<feature type="modified residue" description="4-aspartylphosphate" evidence="6">
    <location>
        <position position="81"/>
    </location>
</feature>
<dbReference type="CDD" id="cd17574">
    <property type="entry name" value="REC_OmpR"/>
    <property type="match status" value="1"/>
</dbReference>
<evidence type="ECO:0000256" key="2">
    <source>
        <dbReference type="ARBA" id="ARBA00023012"/>
    </source>
</evidence>
<dbReference type="EMBL" id="AEEH01000050">
    <property type="protein sequence ID" value="EFM24618.1"/>
    <property type="molecule type" value="Genomic_DNA"/>
</dbReference>
<dbReference type="HOGENOM" id="CLU_000445_30_3_9"/>
<feature type="domain" description="Response regulatory" evidence="9">
    <location>
        <begin position="33"/>
        <end position="145"/>
    </location>
</feature>
<reference evidence="11 12" key="1">
    <citation type="submission" date="2010-07" db="EMBL/GenBank/DDBJ databases">
        <authorList>
            <person name="Muzny D."/>
            <person name="Qin X."/>
            <person name="Deng J."/>
            <person name="Jiang H."/>
            <person name="Liu Y."/>
            <person name="Qu J."/>
            <person name="Song X.-Z."/>
            <person name="Zhang L."/>
            <person name="Thornton R."/>
            <person name="Coyle M."/>
            <person name="Francisco L."/>
            <person name="Jackson L."/>
            <person name="Javaid M."/>
            <person name="Korchina V."/>
            <person name="Kovar C."/>
            <person name="Mata R."/>
            <person name="Mathew T."/>
            <person name="Ngo R."/>
            <person name="Nguyen L."/>
            <person name="Nguyen N."/>
            <person name="Okwuonu G."/>
            <person name="Ongeri F."/>
            <person name="Pham C."/>
            <person name="Simmons D."/>
            <person name="Wilczek-Boney K."/>
            <person name="Hale W."/>
            <person name="Jakkamsetti A."/>
            <person name="Pham P."/>
            <person name="Ruth R."/>
            <person name="San Lucas F."/>
            <person name="Warren J."/>
            <person name="Zhang J."/>
            <person name="Zhao Z."/>
            <person name="Zhou C."/>
            <person name="Zhu D."/>
            <person name="Lee S."/>
            <person name="Bess C."/>
            <person name="Blankenburg K."/>
            <person name="Forbes L."/>
            <person name="Fu Q."/>
            <person name="Gubbala S."/>
            <person name="Hirani K."/>
            <person name="Jayaseelan J.C."/>
            <person name="Lara F."/>
            <person name="Munidasa M."/>
            <person name="Palculict T."/>
            <person name="Patil S."/>
            <person name="Pu L.-L."/>
            <person name="Saada N."/>
            <person name="Tang L."/>
            <person name="Weissenberger G."/>
            <person name="Zhu Y."/>
            <person name="Hemphill L."/>
            <person name="Shang Y."/>
            <person name="Youmans B."/>
            <person name="Ayvaz T."/>
            <person name="Ross M."/>
            <person name="Santibanez J."/>
            <person name="Aqrawi P."/>
            <person name="Gross S."/>
            <person name="Joshi V."/>
            <person name="Fowler G."/>
            <person name="Nazareth L."/>
            <person name="Reid J."/>
            <person name="Worley K."/>
            <person name="Petrosino J."/>
            <person name="Highlander S."/>
            <person name="Gibbs R."/>
        </authorList>
    </citation>
    <scope>NUCLEOTIDE SEQUENCE [LARGE SCALE GENOMIC DNA]</scope>
    <source>
        <strain evidence="11 12">ATCC BAA-1640</strain>
    </source>
</reference>
<comment type="caution">
    <text evidence="11">The sequence shown here is derived from an EMBL/GenBank/DDBJ whole genome shotgun (WGS) entry which is preliminary data.</text>
</comment>
<dbReference type="InterPro" id="IPR036388">
    <property type="entry name" value="WH-like_DNA-bd_sf"/>
</dbReference>
<dbReference type="InterPro" id="IPR016032">
    <property type="entry name" value="Sig_transdc_resp-reg_C-effctor"/>
</dbReference>
<dbReference type="GO" id="GO:0005829">
    <property type="term" value="C:cytosol"/>
    <property type="evidence" value="ECO:0007669"/>
    <property type="project" value="TreeGrafter"/>
</dbReference>
<keyword evidence="4 7" id="KW-0238">DNA-binding</keyword>
<dbReference type="PROSITE" id="PS50110">
    <property type="entry name" value="RESPONSE_REGULATORY"/>
    <property type="match status" value="1"/>
</dbReference>
<dbReference type="SMART" id="SM00862">
    <property type="entry name" value="Trans_reg_C"/>
    <property type="match status" value="1"/>
</dbReference>
<dbReference type="FunFam" id="3.40.50.2300:FF:000001">
    <property type="entry name" value="DNA-binding response regulator PhoB"/>
    <property type="match status" value="1"/>
</dbReference>
<dbReference type="Gene3D" id="1.10.10.10">
    <property type="entry name" value="Winged helix-like DNA-binding domain superfamily/Winged helix DNA-binding domain"/>
    <property type="match status" value="1"/>
</dbReference>
<evidence type="ECO:0000256" key="3">
    <source>
        <dbReference type="ARBA" id="ARBA00023015"/>
    </source>
</evidence>
<evidence type="ECO:0000256" key="7">
    <source>
        <dbReference type="PROSITE-ProRule" id="PRU01091"/>
    </source>
</evidence>
<evidence type="ECO:0000259" key="10">
    <source>
        <dbReference type="PROSITE" id="PS51755"/>
    </source>
</evidence>
<dbReference type="CDD" id="cd00383">
    <property type="entry name" value="trans_reg_C"/>
    <property type="match status" value="1"/>
</dbReference>
<evidence type="ECO:0000256" key="8">
    <source>
        <dbReference type="SAM" id="Phobius"/>
    </source>
</evidence>
<keyword evidence="3" id="KW-0805">Transcription regulation</keyword>
<feature type="domain" description="OmpR/PhoB-type" evidence="10">
    <location>
        <begin position="152"/>
        <end position="247"/>
    </location>
</feature>
<dbReference type="STRING" id="862517.HMPREF9225_1754"/>
<dbReference type="SUPFAM" id="SSF52172">
    <property type="entry name" value="CheY-like"/>
    <property type="match status" value="1"/>
</dbReference>
<keyword evidence="12" id="KW-1185">Reference proteome</keyword>
<keyword evidence="1 6" id="KW-0597">Phosphoprotein</keyword>
<dbReference type="AlphaFoldDB" id="E0NNL5"/>
<feature type="DNA-binding region" description="OmpR/PhoB-type" evidence="7">
    <location>
        <begin position="152"/>
        <end position="247"/>
    </location>
</feature>
<feature type="transmembrane region" description="Helical" evidence="8">
    <location>
        <begin position="6"/>
        <end position="26"/>
    </location>
</feature>
<evidence type="ECO:0000256" key="5">
    <source>
        <dbReference type="ARBA" id="ARBA00023163"/>
    </source>
</evidence>
<dbReference type="Proteomes" id="UP000003280">
    <property type="component" value="Unassembled WGS sequence"/>
</dbReference>
<dbReference type="InterPro" id="IPR039420">
    <property type="entry name" value="WalR-like"/>
</dbReference>
<organism evidence="11 12">
    <name type="scientific">Peptoniphilus duerdenii ATCC BAA-1640</name>
    <dbReference type="NCBI Taxonomy" id="862517"/>
    <lineage>
        <taxon>Bacteria</taxon>
        <taxon>Bacillati</taxon>
        <taxon>Bacillota</taxon>
        <taxon>Tissierellia</taxon>
        <taxon>Tissierellales</taxon>
        <taxon>Peptoniphilaceae</taxon>
        <taxon>Peptoniphilus</taxon>
    </lineage>
</organism>
<dbReference type="GO" id="GO:0006355">
    <property type="term" value="P:regulation of DNA-templated transcription"/>
    <property type="evidence" value="ECO:0007669"/>
    <property type="project" value="InterPro"/>
</dbReference>
<evidence type="ECO:0000313" key="11">
    <source>
        <dbReference type="EMBL" id="EFM24618.1"/>
    </source>
</evidence>
<dbReference type="PANTHER" id="PTHR48111:SF21">
    <property type="entry name" value="DNA-BINDING DUAL MASTER TRANSCRIPTIONAL REGULATOR RPAA"/>
    <property type="match status" value="1"/>
</dbReference>
<keyword evidence="5" id="KW-0804">Transcription</keyword>
<evidence type="ECO:0000256" key="1">
    <source>
        <dbReference type="ARBA" id="ARBA00022553"/>
    </source>
</evidence>
<proteinExistence type="predicted"/>
<keyword evidence="2" id="KW-0902">Two-component regulatory system</keyword>
<evidence type="ECO:0000256" key="4">
    <source>
        <dbReference type="ARBA" id="ARBA00023125"/>
    </source>
</evidence>
<name>E0NNL5_9FIRM</name>
<evidence type="ECO:0000313" key="12">
    <source>
        <dbReference type="Proteomes" id="UP000003280"/>
    </source>
</evidence>
<dbReference type="GO" id="GO:0000156">
    <property type="term" value="F:phosphorelay response regulator activity"/>
    <property type="evidence" value="ECO:0007669"/>
    <property type="project" value="TreeGrafter"/>
</dbReference>
<dbReference type="InterPro" id="IPR001867">
    <property type="entry name" value="OmpR/PhoB-type_DNA-bd"/>
</dbReference>
<keyword evidence="8" id="KW-0812">Transmembrane</keyword>
<dbReference type="PANTHER" id="PTHR48111">
    <property type="entry name" value="REGULATOR OF RPOS"/>
    <property type="match status" value="1"/>
</dbReference>
<gene>
    <name evidence="11" type="primary">vncR</name>
    <name evidence="11" type="ORF">HMPREF9225_1754</name>
</gene>
<dbReference type="eggNOG" id="COG0745">
    <property type="taxonomic scope" value="Bacteria"/>
</dbReference>
<keyword evidence="8" id="KW-1133">Transmembrane helix</keyword>
<dbReference type="SUPFAM" id="SSF46894">
    <property type="entry name" value="C-terminal effector domain of the bipartite response regulators"/>
    <property type="match status" value="1"/>
</dbReference>
<dbReference type="Pfam" id="PF00486">
    <property type="entry name" value="Trans_reg_C"/>
    <property type="match status" value="1"/>
</dbReference>